<dbReference type="Proteomes" id="UP000006454">
    <property type="component" value="Unassembled WGS sequence"/>
</dbReference>
<gene>
    <name evidence="1" type="ORF">FNV0993</name>
</gene>
<comment type="caution">
    <text evidence="1">The sequence shown here is derived from an EMBL/GenBank/DDBJ whole genome shotgun (WGS) entry which is preliminary data.</text>
</comment>
<name>Q7P5K2_FUSVC</name>
<reference evidence="1 2" key="1">
    <citation type="journal article" date="2003" name="Genome Res.">
        <title>Genome analysis of F. nucleatum sub spp vincentii and its comparison with the genome of F. nucleatum ATCC 25586.</title>
        <authorList>
            <person name="Kapatral V."/>
            <person name="Ivanova N."/>
            <person name="Anderson I."/>
            <person name="Reznik G."/>
            <person name="Bhattacharyya A."/>
            <person name="Gardner W.L."/>
            <person name="Mikhailova N."/>
            <person name="Lapidus A."/>
            <person name="Larsen N."/>
            <person name="D'Souza M."/>
            <person name="Walunas T."/>
            <person name="Haselkorn R."/>
            <person name="Overbeek R."/>
            <person name="Kyrpides N."/>
        </authorList>
    </citation>
    <scope>NUCLEOTIDE SEQUENCE [LARGE SCALE GENOMIC DNA]</scope>
    <source>
        <strain evidence="1 2">ATCC 49256</strain>
    </source>
</reference>
<evidence type="ECO:0000313" key="2">
    <source>
        <dbReference type="Proteomes" id="UP000006454"/>
    </source>
</evidence>
<dbReference type="SUPFAM" id="SSF75169">
    <property type="entry name" value="DsrEFH-like"/>
    <property type="match status" value="1"/>
</dbReference>
<dbReference type="EMBL" id="AABF01000063">
    <property type="protein sequence ID" value="EAA23997.1"/>
    <property type="molecule type" value="Genomic_DNA"/>
</dbReference>
<proteinExistence type="predicted"/>
<dbReference type="InterPro" id="IPR027396">
    <property type="entry name" value="DsrEFH-like"/>
</dbReference>
<organism evidence="1 2">
    <name type="scientific">Fusobacterium vincentii ATCC 49256</name>
    <dbReference type="NCBI Taxonomy" id="209882"/>
    <lineage>
        <taxon>Bacteria</taxon>
        <taxon>Fusobacteriati</taxon>
        <taxon>Fusobacteriota</taxon>
        <taxon>Fusobacteriia</taxon>
        <taxon>Fusobacteriales</taxon>
        <taxon>Fusobacteriaceae</taxon>
        <taxon>Fusobacterium</taxon>
    </lineage>
</organism>
<evidence type="ECO:0008006" key="3">
    <source>
        <dbReference type="Google" id="ProtNLM"/>
    </source>
</evidence>
<accession>Q7P5K2</accession>
<dbReference type="AlphaFoldDB" id="Q7P5K2"/>
<sequence length="147" mass="16836">MNGNLIKELEKYMLHKENCFIAEIENIFDRKILEEANNIIFVSSSLSIGNDRQLGKILLETYIYTLSELEFLPKSIILFNEAVLLTLPISDCCLYLKRLQDRGVEILVCDTSANYYDIVRKMQVGKLIGMKTIIEKQLGATKIINIS</sequence>
<protein>
    <recommendedName>
        <fullName evidence="3">Sulfurtransferase-like selenium metabolism protein YedF</fullName>
    </recommendedName>
</protein>
<evidence type="ECO:0000313" key="1">
    <source>
        <dbReference type="EMBL" id="EAA23997.1"/>
    </source>
</evidence>